<proteinExistence type="predicted"/>
<dbReference type="PANTHER" id="PTHR38431:SF1">
    <property type="entry name" value="BLL2305 PROTEIN"/>
    <property type="match status" value="1"/>
</dbReference>
<name>A0A6L5YXE5_9RHOB</name>
<dbReference type="Gene3D" id="3.40.190.10">
    <property type="entry name" value="Periplasmic binding protein-like II"/>
    <property type="match status" value="1"/>
</dbReference>
<keyword evidence="4" id="KW-1185">Reference proteome</keyword>
<dbReference type="InterPro" id="IPR024370">
    <property type="entry name" value="PBP_domain"/>
</dbReference>
<dbReference type="RefSeq" id="WP_325063101.1">
    <property type="nucleotide sequence ID" value="NZ_WIND01000002.1"/>
</dbReference>
<evidence type="ECO:0000259" key="1">
    <source>
        <dbReference type="Pfam" id="PF12727"/>
    </source>
</evidence>
<dbReference type="Pfam" id="PF12727">
    <property type="entry name" value="PBP_like"/>
    <property type="match status" value="1"/>
</dbReference>
<protein>
    <submittedName>
        <fullName evidence="3">Helix-turn-helix domain-containing protein</fullName>
    </submittedName>
</protein>
<feature type="domain" description="PBP" evidence="1">
    <location>
        <begin position="88"/>
        <end position="265"/>
    </location>
</feature>
<comment type="caution">
    <text evidence="3">The sequence shown here is derived from an EMBL/GenBank/DDBJ whole genome shotgun (WGS) entry which is preliminary data.</text>
</comment>
<dbReference type="SUPFAM" id="SSF53850">
    <property type="entry name" value="Periplasmic binding protein-like II"/>
    <property type="match status" value="1"/>
</dbReference>
<sequence length="293" mass="30538">MPATADPTASPEEHRYLTTREVAELLRVKERKVYDLAAAGEIPHVRLIGKLLFPADQIRAWIGGGGAAAERPAVLAGSHDPLLDWAVRESGCGLATLFEGSGGGLDRFAAAEAALTGLHIPEDGGWNVATVAARAPGGCVLLGWARRSQGLILAPGLDGQVAGIADLKGRRVILRQPGAGARALFDRLAGDAGLEGAECLARPARTETDAAQAVAAGEADAALGLRAAALPYRLGFVPLVEERFDLLVDRRAYFTPPVQALLAFARSGAFRDKAAAMGGYDLAPLGAVRWLSP</sequence>
<dbReference type="GO" id="GO:0003677">
    <property type="term" value="F:DNA binding"/>
    <property type="evidence" value="ECO:0007669"/>
    <property type="project" value="InterPro"/>
</dbReference>
<organism evidence="3 4">
    <name type="scientific">Halovulum marinum</name>
    <dbReference type="NCBI Taxonomy" id="2662447"/>
    <lineage>
        <taxon>Bacteria</taxon>
        <taxon>Pseudomonadati</taxon>
        <taxon>Pseudomonadota</taxon>
        <taxon>Alphaproteobacteria</taxon>
        <taxon>Rhodobacterales</taxon>
        <taxon>Paracoccaceae</taxon>
        <taxon>Halovulum</taxon>
    </lineage>
</organism>
<dbReference type="InterPro" id="IPR041657">
    <property type="entry name" value="HTH_17"/>
</dbReference>
<evidence type="ECO:0000313" key="4">
    <source>
        <dbReference type="Proteomes" id="UP000474957"/>
    </source>
</evidence>
<accession>A0A6L5YXE5</accession>
<feature type="domain" description="Helix-turn-helix" evidence="2">
    <location>
        <begin position="16"/>
        <end position="62"/>
    </location>
</feature>
<dbReference type="InterPro" id="IPR010093">
    <property type="entry name" value="SinI_DNA-bd"/>
</dbReference>
<reference evidence="3 4" key="1">
    <citation type="submission" date="2019-10" db="EMBL/GenBank/DDBJ databases">
        <title>Cognatihalovulum marinum gen. nov. sp. nov., a new member of the family Rhodobacteraceae isolated from deep seawater of the Northwest Indian Ocean.</title>
        <authorList>
            <person name="Ruan C."/>
            <person name="Wang J."/>
            <person name="Zheng X."/>
            <person name="Song L."/>
            <person name="Zhu Y."/>
            <person name="Huang Y."/>
            <person name="Lu Z."/>
            <person name="Du W."/>
            <person name="Huang L."/>
            <person name="Dai X."/>
        </authorList>
    </citation>
    <scope>NUCLEOTIDE SEQUENCE [LARGE SCALE GENOMIC DNA]</scope>
    <source>
        <strain evidence="3 4">2CG4</strain>
    </source>
</reference>
<dbReference type="Proteomes" id="UP000474957">
    <property type="component" value="Unassembled WGS sequence"/>
</dbReference>
<evidence type="ECO:0000313" key="3">
    <source>
        <dbReference type="EMBL" id="MSU88907.1"/>
    </source>
</evidence>
<gene>
    <name evidence="3" type="ORF">GE300_04625</name>
</gene>
<dbReference type="PANTHER" id="PTHR38431">
    <property type="entry name" value="BLL2305 PROTEIN"/>
    <property type="match status" value="1"/>
</dbReference>
<evidence type="ECO:0000259" key="2">
    <source>
        <dbReference type="Pfam" id="PF12728"/>
    </source>
</evidence>
<dbReference type="EMBL" id="WIND01000002">
    <property type="protein sequence ID" value="MSU88907.1"/>
    <property type="molecule type" value="Genomic_DNA"/>
</dbReference>
<dbReference type="Pfam" id="PF12728">
    <property type="entry name" value="HTH_17"/>
    <property type="match status" value="1"/>
</dbReference>
<dbReference type="NCBIfam" id="TIGR01764">
    <property type="entry name" value="excise"/>
    <property type="match status" value="1"/>
</dbReference>
<dbReference type="AlphaFoldDB" id="A0A6L5YXE5"/>